<organism evidence="1 2">
    <name type="scientific">Vagococcus vulneris</name>
    <dbReference type="NCBI Taxonomy" id="1977869"/>
    <lineage>
        <taxon>Bacteria</taxon>
        <taxon>Bacillati</taxon>
        <taxon>Bacillota</taxon>
        <taxon>Bacilli</taxon>
        <taxon>Lactobacillales</taxon>
        <taxon>Enterococcaceae</taxon>
        <taxon>Vagococcus</taxon>
    </lineage>
</organism>
<dbReference type="InterPro" id="IPR014718">
    <property type="entry name" value="GH-type_carb-bd"/>
</dbReference>
<dbReference type="Pfam" id="PF01263">
    <property type="entry name" value="Aldose_epim"/>
    <property type="match status" value="1"/>
</dbReference>
<dbReference type="GO" id="GO:0005975">
    <property type="term" value="P:carbohydrate metabolic process"/>
    <property type="evidence" value="ECO:0007669"/>
    <property type="project" value="InterPro"/>
</dbReference>
<dbReference type="InterPro" id="IPR037481">
    <property type="entry name" value="LacX"/>
</dbReference>
<dbReference type="OrthoDB" id="9795355at2"/>
<dbReference type="Gene3D" id="2.70.98.10">
    <property type="match status" value="1"/>
</dbReference>
<dbReference type="InterPro" id="IPR008183">
    <property type="entry name" value="Aldose_1/G6P_1-epimerase"/>
</dbReference>
<dbReference type="GO" id="GO:0030246">
    <property type="term" value="F:carbohydrate binding"/>
    <property type="evidence" value="ECO:0007669"/>
    <property type="project" value="InterPro"/>
</dbReference>
<comment type="caution">
    <text evidence="1">The sequence shown here is derived from an EMBL/GenBank/DDBJ whole genome shotgun (WGS) entry which is preliminary data.</text>
</comment>
<name>A0A430A2N0_9ENTE</name>
<keyword evidence="2" id="KW-1185">Reference proteome</keyword>
<protein>
    <submittedName>
        <fullName evidence="1">Aldose epimerase</fullName>
    </submittedName>
</protein>
<proteinExistence type="predicted"/>
<dbReference type="PANTHER" id="PTHR11122:SF13">
    <property type="entry name" value="GLUCOSE-6-PHOSPHATE 1-EPIMERASE"/>
    <property type="match status" value="1"/>
</dbReference>
<dbReference type="SUPFAM" id="SSF74650">
    <property type="entry name" value="Galactose mutarotase-like"/>
    <property type="match status" value="1"/>
</dbReference>
<sequence length="288" mass="33456">MLLKNEFCQAEFKVDGAELISFKMKKTDIEYIWQGDPRFWRRHAPVLFPIVGRLKNDSYTFNEKEYQLEQHGFARDMTFEVIEKTASSVVFVLQSNKTTLSKYPFSFELMIRYQLNETMLSVEYQVNSLDNEIFFGIGGHPAFNVPLVSGTTFEDYYLDFYPSKSRTVLPLKDSFINLDRATLAQTNTNIVVTRDLFKNDAIILRTIEENQFSIKSDLTHHGVKLVTHNAPFVGFWSPYEKDAPFLCIEPWWGIADTLDANGYLTDKFGINHLPPDELFTARYDIEIF</sequence>
<accession>A0A430A2N0</accession>
<dbReference type="PANTHER" id="PTHR11122">
    <property type="entry name" value="APOSPORY-ASSOCIATED PROTEIN C-RELATED"/>
    <property type="match status" value="1"/>
</dbReference>
<dbReference type="CDD" id="cd09024">
    <property type="entry name" value="Aldose_epim_lacX"/>
    <property type="match status" value="1"/>
</dbReference>
<evidence type="ECO:0000313" key="2">
    <source>
        <dbReference type="Proteomes" id="UP000287857"/>
    </source>
</evidence>
<dbReference type="AlphaFoldDB" id="A0A430A2N0"/>
<dbReference type="Proteomes" id="UP000287857">
    <property type="component" value="Unassembled WGS sequence"/>
</dbReference>
<dbReference type="EMBL" id="NGJS01000001">
    <property type="protein sequence ID" value="RSU00719.1"/>
    <property type="molecule type" value="Genomic_DNA"/>
</dbReference>
<evidence type="ECO:0000313" key="1">
    <source>
        <dbReference type="EMBL" id="RSU00719.1"/>
    </source>
</evidence>
<dbReference type="InterPro" id="IPR011013">
    <property type="entry name" value="Gal_mutarotase_sf_dom"/>
</dbReference>
<gene>
    <name evidence="1" type="ORF">CBF37_00250</name>
</gene>
<dbReference type="GO" id="GO:0016853">
    <property type="term" value="F:isomerase activity"/>
    <property type="evidence" value="ECO:0007669"/>
    <property type="project" value="InterPro"/>
</dbReference>
<reference evidence="1 2" key="1">
    <citation type="submission" date="2017-05" db="EMBL/GenBank/DDBJ databases">
        <title>Vagococcus spp. assemblies.</title>
        <authorList>
            <person name="Gulvik C.A."/>
        </authorList>
    </citation>
    <scope>NUCLEOTIDE SEQUENCE [LARGE SCALE GENOMIC DNA]</scope>
    <source>
        <strain evidence="1 2">SS1995</strain>
    </source>
</reference>